<proteinExistence type="predicted"/>
<evidence type="ECO:0008006" key="3">
    <source>
        <dbReference type="Google" id="ProtNLM"/>
    </source>
</evidence>
<protein>
    <recommendedName>
        <fullName evidence="3">Lipoprotein</fullName>
    </recommendedName>
</protein>
<evidence type="ECO:0000313" key="1">
    <source>
        <dbReference type="EMBL" id="BDD00765.1"/>
    </source>
</evidence>
<geneLocation type="plasmid" evidence="1 2">
    <name>pPP1</name>
</geneLocation>
<organism evidence="1 2">
    <name type="scientific">Persicobacter psychrovividus</name>
    <dbReference type="NCBI Taxonomy" id="387638"/>
    <lineage>
        <taxon>Bacteria</taxon>
        <taxon>Pseudomonadati</taxon>
        <taxon>Bacteroidota</taxon>
        <taxon>Cytophagia</taxon>
        <taxon>Cytophagales</taxon>
        <taxon>Persicobacteraceae</taxon>
        <taxon>Persicobacter</taxon>
    </lineage>
</organism>
<name>A0ABM7VJ03_9BACT</name>
<keyword evidence="1" id="KW-0614">Plasmid</keyword>
<dbReference type="RefSeq" id="WP_338398564.1">
    <property type="nucleotide sequence ID" value="NZ_AP025293.1"/>
</dbReference>
<gene>
    <name evidence="1" type="ORF">PEPS_30450</name>
</gene>
<dbReference type="PROSITE" id="PS51257">
    <property type="entry name" value="PROKAR_LIPOPROTEIN"/>
    <property type="match status" value="1"/>
</dbReference>
<evidence type="ECO:0000313" key="2">
    <source>
        <dbReference type="Proteomes" id="UP001354989"/>
    </source>
</evidence>
<reference evidence="1 2" key="1">
    <citation type="submission" date="2021-12" db="EMBL/GenBank/DDBJ databases">
        <title>Genome sequencing of bacteria with rrn-lacking chromosome and rrn-plasmid.</title>
        <authorList>
            <person name="Anda M."/>
            <person name="Iwasaki W."/>
        </authorList>
    </citation>
    <scope>NUCLEOTIDE SEQUENCE [LARGE SCALE GENOMIC DNA]</scope>
    <source>
        <strain evidence="1 2">NBRC 101262</strain>
        <plasmid evidence="1 2">pPP1</plasmid>
    </source>
</reference>
<sequence>MRPTIIISIFFLLTLTACDPSYIATSIVDNQLSEPIIFKFYASNRSIDFRDTVVIFEMENGQKTVIQKEENLGGGHGFPRGIDSVFVITQNDAVKWINPIYRDETHHAKRPDIYNQMNWIPQNGNFKDDDYLFVIDHQLFE</sequence>
<accession>A0ABM7VJ03</accession>
<keyword evidence="2" id="KW-1185">Reference proteome</keyword>
<dbReference type="Proteomes" id="UP001354989">
    <property type="component" value="Plasmid pPP1"/>
</dbReference>
<dbReference type="EMBL" id="AP025293">
    <property type="protein sequence ID" value="BDD00765.1"/>
    <property type="molecule type" value="Genomic_DNA"/>
</dbReference>